<dbReference type="UniPathway" id="UPA00557">
    <property type="reaction ID" value="UER00614"/>
</dbReference>
<keyword evidence="15 19" id="KW-0472">Membrane</keyword>
<dbReference type="GO" id="GO:0004605">
    <property type="term" value="F:phosphatidate cytidylyltransferase activity"/>
    <property type="evidence" value="ECO:0007669"/>
    <property type="project" value="UniProtKB-EC"/>
</dbReference>
<evidence type="ECO:0000313" key="20">
    <source>
        <dbReference type="EMBL" id="NNU80712.1"/>
    </source>
</evidence>
<evidence type="ECO:0000256" key="3">
    <source>
        <dbReference type="ARBA" id="ARBA00005119"/>
    </source>
</evidence>
<dbReference type="Proteomes" id="UP000572377">
    <property type="component" value="Unassembled WGS sequence"/>
</dbReference>
<evidence type="ECO:0000256" key="4">
    <source>
        <dbReference type="ARBA" id="ARBA00005189"/>
    </source>
</evidence>
<keyword evidence="13 19" id="KW-1133">Transmembrane helix</keyword>
<evidence type="ECO:0000256" key="7">
    <source>
        <dbReference type="ARBA" id="ARBA00019373"/>
    </source>
</evidence>
<keyword evidence="11 18" id="KW-0812">Transmembrane</keyword>
<evidence type="ECO:0000313" key="21">
    <source>
        <dbReference type="Proteomes" id="UP000572377"/>
    </source>
</evidence>
<dbReference type="EMBL" id="JABFBC010000001">
    <property type="protein sequence ID" value="NNU80712.1"/>
    <property type="molecule type" value="Genomic_DNA"/>
</dbReference>
<dbReference type="PANTHER" id="PTHR46382">
    <property type="entry name" value="PHOSPHATIDATE CYTIDYLYLTRANSFERASE"/>
    <property type="match status" value="1"/>
</dbReference>
<keyword evidence="12 18" id="KW-0548">Nucleotidyltransferase</keyword>
<comment type="caution">
    <text evidence="20">The sequence shown here is derived from an EMBL/GenBank/DDBJ whole genome shotgun (WGS) entry which is preliminary data.</text>
</comment>
<evidence type="ECO:0000256" key="1">
    <source>
        <dbReference type="ARBA" id="ARBA00001698"/>
    </source>
</evidence>
<dbReference type="PROSITE" id="PS01315">
    <property type="entry name" value="CDS"/>
    <property type="match status" value="1"/>
</dbReference>
<feature type="transmembrane region" description="Helical" evidence="19">
    <location>
        <begin position="140"/>
        <end position="157"/>
    </location>
</feature>
<keyword evidence="16" id="KW-0594">Phospholipid biosynthesis</keyword>
<feature type="transmembrane region" description="Helical" evidence="19">
    <location>
        <begin position="202"/>
        <end position="222"/>
    </location>
</feature>
<evidence type="ECO:0000256" key="14">
    <source>
        <dbReference type="ARBA" id="ARBA00023098"/>
    </source>
</evidence>
<keyword evidence="8" id="KW-1003">Cell membrane</keyword>
<keyword evidence="14" id="KW-0443">Lipid metabolism</keyword>
<name>A0A849L3C6_9RHOB</name>
<protein>
    <recommendedName>
        <fullName evidence="7 18">Phosphatidate cytidylyltransferase</fullName>
        <ecNumber evidence="6 18">2.7.7.41</ecNumber>
    </recommendedName>
</protein>
<evidence type="ECO:0000256" key="5">
    <source>
        <dbReference type="ARBA" id="ARBA00010185"/>
    </source>
</evidence>
<evidence type="ECO:0000256" key="2">
    <source>
        <dbReference type="ARBA" id="ARBA00004651"/>
    </source>
</evidence>
<keyword evidence="17" id="KW-1208">Phospholipid metabolism</keyword>
<keyword evidence="10 18" id="KW-0808">Transferase</keyword>
<organism evidence="20 21">
    <name type="scientific">Halovulum dunhuangense</name>
    <dbReference type="NCBI Taxonomy" id="1505036"/>
    <lineage>
        <taxon>Bacteria</taxon>
        <taxon>Pseudomonadati</taxon>
        <taxon>Pseudomonadota</taxon>
        <taxon>Alphaproteobacteria</taxon>
        <taxon>Rhodobacterales</taxon>
        <taxon>Paracoccaceae</taxon>
        <taxon>Halovulum</taxon>
    </lineage>
</organism>
<gene>
    <name evidence="20" type="ORF">HMH01_09715</name>
</gene>
<reference evidence="20 21" key="1">
    <citation type="submission" date="2020-05" db="EMBL/GenBank/DDBJ databases">
        <title>Gimesia benthica sp. nov., a novel planctomycete isolated from a deep-sea water sample of the Northwest Indian Ocean.</title>
        <authorList>
            <person name="Wang J."/>
            <person name="Ruan C."/>
            <person name="Song L."/>
            <person name="Zhu Y."/>
            <person name="Li A."/>
            <person name="Zheng X."/>
            <person name="Wang L."/>
            <person name="Lu Z."/>
            <person name="Huang Y."/>
            <person name="Du W."/>
            <person name="Zhou Y."/>
            <person name="Huang L."/>
            <person name="Dai X."/>
        </authorList>
    </citation>
    <scope>NUCLEOTIDE SEQUENCE [LARGE SCALE GENOMIC DNA]</scope>
    <source>
        <strain evidence="20 21">YYQ-30</strain>
    </source>
</reference>
<accession>A0A849L3C6</accession>
<dbReference type="InterPro" id="IPR000374">
    <property type="entry name" value="PC_trans"/>
</dbReference>
<feature type="transmembrane region" description="Helical" evidence="19">
    <location>
        <begin position="177"/>
        <end position="196"/>
    </location>
</feature>
<evidence type="ECO:0000256" key="19">
    <source>
        <dbReference type="SAM" id="Phobius"/>
    </source>
</evidence>
<dbReference type="Pfam" id="PF01148">
    <property type="entry name" value="CTP_transf_1"/>
    <property type="match status" value="1"/>
</dbReference>
<feature type="transmembrane region" description="Helical" evidence="19">
    <location>
        <begin position="12"/>
        <end position="30"/>
    </location>
</feature>
<evidence type="ECO:0000256" key="10">
    <source>
        <dbReference type="ARBA" id="ARBA00022679"/>
    </source>
</evidence>
<keyword evidence="9" id="KW-0444">Lipid biosynthesis</keyword>
<dbReference type="EC" id="2.7.7.41" evidence="6 18"/>
<evidence type="ECO:0000256" key="17">
    <source>
        <dbReference type="ARBA" id="ARBA00023264"/>
    </source>
</evidence>
<comment type="pathway">
    <text evidence="4">Lipid metabolism.</text>
</comment>
<feature type="transmembrane region" description="Helical" evidence="19">
    <location>
        <begin position="36"/>
        <end position="52"/>
    </location>
</feature>
<proteinExistence type="inferred from homology"/>
<comment type="similarity">
    <text evidence="5 18">Belongs to the CDS family.</text>
</comment>
<comment type="pathway">
    <text evidence="3 18">Phospholipid metabolism; CDP-diacylglycerol biosynthesis; CDP-diacylglycerol from sn-glycerol 3-phosphate: step 3/3.</text>
</comment>
<dbReference type="GO" id="GO:0005886">
    <property type="term" value="C:plasma membrane"/>
    <property type="evidence" value="ECO:0007669"/>
    <property type="project" value="UniProtKB-SubCell"/>
</dbReference>
<evidence type="ECO:0000256" key="13">
    <source>
        <dbReference type="ARBA" id="ARBA00022989"/>
    </source>
</evidence>
<evidence type="ECO:0000256" key="16">
    <source>
        <dbReference type="ARBA" id="ARBA00023209"/>
    </source>
</evidence>
<sequence>MTETTPKGPSFADLGVRMASAAVLIAIALIDFWRGGLYVTILVMAGTGLMLWEYRRIVLRGLSLSDRTLWIMAGSGAACVAATGLADLPYGVAALAVGLVLTALSDRARIEWMLPGLAYIALPMAILVDMRADPAQGFPLVLWLVCVVIAADVGAYFAGRLIGGPKLWPRLSPKKTWAGAIGGLVAALIVGTAFLFSGHVSLPVLVLLSGIMAVASMAGDLLESWLKRRYGVKDASSLIPGHGGLLDRFDGLIGALWAYALLGMFFA</sequence>
<dbReference type="AlphaFoldDB" id="A0A849L3C6"/>
<feature type="transmembrane region" description="Helical" evidence="19">
    <location>
        <begin position="112"/>
        <end position="128"/>
    </location>
</feature>
<evidence type="ECO:0000256" key="18">
    <source>
        <dbReference type="RuleBase" id="RU003938"/>
    </source>
</evidence>
<evidence type="ECO:0000256" key="6">
    <source>
        <dbReference type="ARBA" id="ARBA00012487"/>
    </source>
</evidence>
<dbReference type="GO" id="GO:0016024">
    <property type="term" value="P:CDP-diacylglycerol biosynthetic process"/>
    <property type="evidence" value="ECO:0007669"/>
    <property type="project" value="UniProtKB-UniPathway"/>
</dbReference>
<dbReference type="PANTHER" id="PTHR46382:SF1">
    <property type="entry name" value="PHOSPHATIDATE CYTIDYLYLTRANSFERASE"/>
    <property type="match status" value="1"/>
</dbReference>
<evidence type="ECO:0000256" key="11">
    <source>
        <dbReference type="ARBA" id="ARBA00022692"/>
    </source>
</evidence>
<evidence type="ECO:0000256" key="12">
    <source>
        <dbReference type="ARBA" id="ARBA00022695"/>
    </source>
</evidence>
<keyword evidence="21" id="KW-1185">Reference proteome</keyword>
<evidence type="ECO:0000256" key="9">
    <source>
        <dbReference type="ARBA" id="ARBA00022516"/>
    </source>
</evidence>
<evidence type="ECO:0000256" key="15">
    <source>
        <dbReference type="ARBA" id="ARBA00023136"/>
    </source>
</evidence>
<comment type="subcellular location">
    <subcellularLocation>
        <location evidence="2">Cell membrane</location>
        <topology evidence="2">Multi-pass membrane protein</topology>
    </subcellularLocation>
</comment>
<comment type="catalytic activity">
    <reaction evidence="1 18">
        <text>a 1,2-diacyl-sn-glycero-3-phosphate + CTP + H(+) = a CDP-1,2-diacyl-sn-glycerol + diphosphate</text>
        <dbReference type="Rhea" id="RHEA:16229"/>
        <dbReference type="ChEBI" id="CHEBI:15378"/>
        <dbReference type="ChEBI" id="CHEBI:33019"/>
        <dbReference type="ChEBI" id="CHEBI:37563"/>
        <dbReference type="ChEBI" id="CHEBI:58332"/>
        <dbReference type="ChEBI" id="CHEBI:58608"/>
        <dbReference type="EC" id="2.7.7.41"/>
    </reaction>
</comment>
<evidence type="ECO:0000256" key="8">
    <source>
        <dbReference type="ARBA" id="ARBA00022475"/>
    </source>
</evidence>